<keyword evidence="11" id="KW-0206">Cytoskeleton</keyword>
<evidence type="ECO:0000256" key="8">
    <source>
        <dbReference type="ARBA" id="ARBA00023054"/>
    </source>
</evidence>
<keyword evidence="8 13" id="KW-0175">Coiled coil</keyword>
<dbReference type="GO" id="GO:0007018">
    <property type="term" value="P:microtubule-based movement"/>
    <property type="evidence" value="ECO:0007669"/>
    <property type="project" value="InterPro"/>
</dbReference>
<dbReference type="InterPro" id="IPR024317">
    <property type="entry name" value="Dynein_heavy_chain_D4_dom"/>
</dbReference>
<evidence type="ECO:0000256" key="7">
    <source>
        <dbReference type="ARBA" id="ARBA00023017"/>
    </source>
</evidence>
<keyword evidence="12" id="KW-0966">Cell projection</keyword>
<dbReference type="FunFam" id="1.10.8.720:FF:000001">
    <property type="entry name" value="dynein heavy chain 7, axonemal"/>
    <property type="match status" value="1"/>
</dbReference>
<dbReference type="Pfam" id="PF18199">
    <property type="entry name" value="Dynein_C"/>
    <property type="match status" value="1"/>
</dbReference>
<evidence type="ECO:0000256" key="3">
    <source>
        <dbReference type="ARBA" id="ARBA00022490"/>
    </source>
</evidence>
<dbReference type="Gene3D" id="1.10.8.720">
    <property type="entry name" value="Region D6 of dynein motor"/>
    <property type="match status" value="1"/>
</dbReference>
<dbReference type="Pfam" id="PF03028">
    <property type="entry name" value="Dynein_heavy"/>
    <property type="match status" value="1"/>
</dbReference>
<keyword evidence="6" id="KW-0067">ATP-binding</keyword>
<keyword evidence="5" id="KW-0547">Nucleotide-binding</keyword>
<feature type="domain" description="Dynein heavy chain AAA lid" evidence="18">
    <location>
        <begin position="1289"/>
        <end position="1436"/>
    </location>
</feature>
<evidence type="ECO:0000256" key="1">
    <source>
        <dbReference type="ARBA" id="ARBA00004430"/>
    </source>
</evidence>
<feature type="domain" description="Dynein heavy chain ATP-binding dynein motor region" evidence="17">
    <location>
        <begin position="639"/>
        <end position="860"/>
    </location>
</feature>
<dbReference type="GO" id="GO:0008569">
    <property type="term" value="F:minus-end-directed microtubule motor activity"/>
    <property type="evidence" value="ECO:0007669"/>
    <property type="project" value="InterPro"/>
</dbReference>
<keyword evidence="10" id="KW-0505">Motor protein</keyword>
<feature type="domain" description="Dynein heavy chain coiled coil stalk" evidence="15">
    <location>
        <begin position="265"/>
        <end position="608"/>
    </location>
</feature>
<dbReference type="FunFam" id="1.20.920.20:FF:000006">
    <property type="entry name" value="Dynein, axonemal, heavy chain 6"/>
    <property type="match status" value="1"/>
</dbReference>
<dbReference type="Pfam" id="PF12781">
    <property type="entry name" value="AAA_9"/>
    <property type="match status" value="1"/>
</dbReference>
<dbReference type="Gene3D" id="6.10.140.1060">
    <property type="match status" value="1"/>
</dbReference>
<dbReference type="FunFam" id="3.40.50.300:FF:000223">
    <property type="entry name" value="Dynein heavy chain 3, axonemal"/>
    <property type="match status" value="1"/>
</dbReference>
<dbReference type="WBParaSite" id="ECPE_0000318901-mRNA-1">
    <property type="protein sequence ID" value="ECPE_0000318901-mRNA-1"/>
    <property type="gene ID" value="ECPE_0000318901"/>
</dbReference>
<dbReference type="Gene3D" id="1.20.1270.280">
    <property type="match status" value="1"/>
</dbReference>
<dbReference type="SUPFAM" id="SSF52540">
    <property type="entry name" value="P-loop containing nucleoside triphosphate hydrolases"/>
    <property type="match status" value="1"/>
</dbReference>
<dbReference type="InterPro" id="IPR027417">
    <property type="entry name" value="P-loop_NTPase"/>
</dbReference>
<proteinExistence type="inferred from homology"/>
<dbReference type="GO" id="GO:0005930">
    <property type="term" value="C:axoneme"/>
    <property type="evidence" value="ECO:0007669"/>
    <property type="project" value="UniProtKB-SubCell"/>
</dbReference>
<name>A0A183A8A1_9TREM</name>
<organism evidence="20">
    <name type="scientific">Echinostoma caproni</name>
    <dbReference type="NCBI Taxonomy" id="27848"/>
    <lineage>
        <taxon>Eukaryota</taxon>
        <taxon>Metazoa</taxon>
        <taxon>Spiralia</taxon>
        <taxon>Lophotrochozoa</taxon>
        <taxon>Platyhelminthes</taxon>
        <taxon>Trematoda</taxon>
        <taxon>Digenea</taxon>
        <taxon>Plagiorchiida</taxon>
        <taxon>Echinostomata</taxon>
        <taxon>Echinostomatoidea</taxon>
        <taxon>Echinostomatidae</taxon>
        <taxon>Echinostoma</taxon>
    </lineage>
</organism>
<evidence type="ECO:0000259" key="16">
    <source>
        <dbReference type="Pfam" id="PF12780"/>
    </source>
</evidence>
<comment type="similarity">
    <text evidence="2">Belongs to the dynein heavy chain family.</text>
</comment>
<protein>
    <submittedName>
        <fullName evidence="20">Dynein heavy chain 7, axonemal</fullName>
    </submittedName>
</protein>
<dbReference type="InterPro" id="IPR024743">
    <property type="entry name" value="Dynein_HC_stalk"/>
</dbReference>
<evidence type="ECO:0000259" key="15">
    <source>
        <dbReference type="Pfam" id="PF12777"/>
    </source>
</evidence>
<evidence type="ECO:0000256" key="13">
    <source>
        <dbReference type="SAM" id="Coils"/>
    </source>
</evidence>
<dbReference type="FunFam" id="3.40.50.300:FF:002141">
    <property type="entry name" value="Dynein heavy chain"/>
    <property type="match status" value="1"/>
</dbReference>
<evidence type="ECO:0000259" key="17">
    <source>
        <dbReference type="Pfam" id="PF12781"/>
    </source>
</evidence>
<evidence type="ECO:0000256" key="4">
    <source>
        <dbReference type="ARBA" id="ARBA00022701"/>
    </source>
</evidence>
<dbReference type="Gene3D" id="1.20.920.20">
    <property type="match status" value="1"/>
</dbReference>
<evidence type="ECO:0000256" key="6">
    <source>
        <dbReference type="ARBA" id="ARBA00022840"/>
    </source>
</evidence>
<dbReference type="GO" id="GO:0005874">
    <property type="term" value="C:microtubule"/>
    <property type="evidence" value="ECO:0007669"/>
    <property type="project" value="UniProtKB-KW"/>
</dbReference>
<dbReference type="InterPro" id="IPR026983">
    <property type="entry name" value="DHC"/>
</dbReference>
<dbReference type="InterPro" id="IPR041658">
    <property type="entry name" value="AAA_lid_11"/>
</dbReference>
<evidence type="ECO:0000256" key="9">
    <source>
        <dbReference type="ARBA" id="ARBA00023069"/>
    </source>
</evidence>
<dbReference type="PANTHER" id="PTHR22878:SF70">
    <property type="entry name" value="DYNEIN HEAVY CHAIN 2, AXONEMAL"/>
    <property type="match status" value="1"/>
</dbReference>
<accession>A0A183A8A1</accession>
<dbReference type="Pfam" id="PF12777">
    <property type="entry name" value="MT"/>
    <property type="match status" value="1"/>
</dbReference>
<dbReference type="GO" id="GO:0005524">
    <property type="term" value="F:ATP binding"/>
    <property type="evidence" value="ECO:0007669"/>
    <property type="project" value="UniProtKB-KW"/>
</dbReference>
<dbReference type="Pfam" id="PF12780">
    <property type="entry name" value="AAA_8"/>
    <property type="match status" value="1"/>
</dbReference>
<dbReference type="FunFam" id="3.10.490.20:FF:000001">
    <property type="entry name" value="dynein heavy chain 7, axonemal"/>
    <property type="match status" value="1"/>
</dbReference>
<dbReference type="GO" id="GO:0051959">
    <property type="term" value="F:dynein light intermediate chain binding"/>
    <property type="evidence" value="ECO:0007669"/>
    <property type="project" value="InterPro"/>
</dbReference>
<dbReference type="Gene3D" id="1.10.8.1220">
    <property type="match status" value="2"/>
</dbReference>
<feature type="domain" description="Dynein heavy chain AAA module D4" evidence="16">
    <location>
        <begin position="1"/>
        <end position="251"/>
    </location>
</feature>
<dbReference type="InterPro" id="IPR042219">
    <property type="entry name" value="AAA_lid_11_sf"/>
</dbReference>
<evidence type="ECO:0000259" key="18">
    <source>
        <dbReference type="Pfam" id="PF18198"/>
    </source>
</evidence>
<evidence type="ECO:0000313" key="20">
    <source>
        <dbReference type="WBParaSite" id="ECPE_0000318901-mRNA-1"/>
    </source>
</evidence>
<dbReference type="InterPro" id="IPR004273">
    <property type="entry name" value="Dynein_heavy_D6_P-loop"/>
</dbReference>
<feature type="coiled-coil region" evidence="13">
    <location>
        <begin position="509"/>
        <end position="557"/>
    </location>
</feature>
<keyword evidence="3" id="KW-0963">Cytoplasm</keyword>
<reference evidence="20" key="1">
    <citation type="submission" date="2016-06" db="UniProtKB">
        <authorList>
            <consortium name="WormBaseParasite"/>
        </authorList>
    </citation>
    <scope>IDENTIFICATION</scope>
</reference>
<feature type="domain" description="Dynein heavy chain region D6 P-loop" evidence="14">
    <location>
        <begin position="1138"/>
        <end position="1253"/>
    </location>
</feature>
<keyword evidence="7" id="KW-0243">Dynein</keyword>
<evidence type="ECO:0000256" key="12">
    <source>
        <dbReference type="ARBA" id="ARBA00023273"/>
    </source>
</evidence>
<keyword evidence="4" id="KW-0493">Microtubule</keyword>
<evidence type="ECO:0000256" key="11">
    <source>
        <dbReference type="ARBA" id="ARBA00023212"/>
    </source>
</evidence>
<dbReference type="InterPro" id="IPR041228">
    <property type="entry name" value="Dynein_C"/>
</dbReference>
<feature type="domain" description="Dynein heavy chain C-terminal" evidence="19">
    <location>
        <begin position="1444"/>
        <end position="1747"/>
    </location>
</feature>
<comment type="subcellular location">
    <subcellularLocation>
        <location evidence="1">Cytoplasm</location>
        <location evidence="1">Cytoskeleton</location>
        <location evidence="1">Cilium axoneme</location>
    </subcellularLocation>
</comment>
<evidence type="ECO:0000256" key="5">
    <source>
        <dbReference type="ARBA" id="ARBA00022741"/>
    </source>
</evidence>
<evidence type="ECO:0000259" key="19">
    <source>
        <dbReference type="Pfam" id="PF18199"/>
    </source>
</evidence>
<dbReference type="Gene3D" id="3.10.490.20">
    <property type="match status" value="1"/>
</dbReference>
<dbReference type="PANTHER" id="PTHR22878">
    <property type="entry name" value="DYNEIN HEAVY CHAIN 6, AXONEMAL-LIKE-RELATED"/>
    <property type="match status" value="1"/>
</dbReference>
<dbReference type="FunFam" id="1.20.1270.280:FF:000001">
    <property type="entry name" value="dynein heavy chain 7, axonemal"/>
    <property type="match status" value="1"/>
</dbReference>
<evidence type="ECO:0000256" key="2">
    <source>
        <dbReference type="ARBA" id="ARBA00008887"/>
    </source>
</evidence>
<dbReference type="GO" id="GO:0045505">
    <property type="term" value="F:dynein intermediate chain binding"/>
    <property type="evidence" value="ECO:0007669"/>
    <property type="project" value="InterPro"/>
</dbReference>
<evidence type="ECO:0000259" key="14">
    <source>
        <dbReference type="Pfam" id="PF03028"/>
    </source>
</evidence>
<keyword evidence="9" id="KW-0969">Cilium</keyword>
<dbReference type="Pfam" id="PF18198">
    <property type="entry name" value="AAA_lid_11"/>
    <property type="match status" value="1"/>
</dbReference>
<dbReference type="InterPro" id="IPR043160">
    <property type="entry name" value="Dynein_C_barrel"/>
</dbReference>
<sequence>LSRICRILRVPGGNALLVGVGGSGRQSLTRLAAAMAGYSLFQPEISKNYGKSEWREDLKVLLKRAGGEGKATVFLMTDAQIKEESFLEDVDNLLNSGEVPNLYSSEEKAEVMDMVQSAQESSGGGKASDLSPLALYALFVNRCREKLHVVMAFSPIGEAFRNRLRQFPALINCCTIDWFQPWPEDALERVALKALQHLDMEDDIRNITVELFKYFHTSITPLAEKFLHRLGRKTYVTPTSYLELIDSFQRLLTKKQDETMRARMRYVNGLDKLAFAAEQVADMQVKLEELQPQLVEASLENEKLLTVIATESVAVEEQRVKVKAEEEIVNQKADASKALSEECRADLAEAQPALEAALCALDTLKPADITIVKSMQNPPPGVKLVMEAVCVMRDIKPDKVNDPSGSGKKVNDYWGPSKRLLGEMNFMNSLREYDKDNINPTIMQRIRKDYMVNPEFDPAKVARASSAAEGLCKWIMAMEQYDRVAKIVAPKRAKLAEAEAELAENMACLKKTQAALTEVEEKLENLQMQLQATQDEKQRLEEEVMSCATKLDRAKKLIGGLGGEKDRWGRAAERLQLVYENLTGDVLVAAGVIAYLGPFTSVYREDCVHDWVALCLKYNIACSEHFSLTQCLGDPVKIQQWNINGLPRDAFSIDNSVIVANSRRWPLMIDPQGQANKWIKNMEKEAGITVVKLTDSDFMRNLENGIQFGTPVLLENVGEDLDPSLEPLLLKQTFKQGGVDMIRLGENVIEYSRDFRLYITTKLRNPHYLPEVAVKVSLLNFMITLEGLEDQLLGIVVAKEKPELEEARQELIVTTANNRRMLKETEDRILVTLSESEGNILENESAIEILDSSKQISDEIQKKQKVAEETQKKIDSTRMDYAPIAKHSAVLFFSITDLPNIDPMYQYSLTCNKSKILDRRIRYLKDHFEYNLYVNVCRSLFEKDRLLFSMLMCVRIMDNKSKIMEKRIRYLIDHFTYSLYVNVCRSLFETHKLLFSLILCAKLLMARGELEMNEFLFFLTGGVGLENKLVNPATSWLSDKSWDEICRLSSLKSFDGFREHFTTHLPEWKRYYDSKDPQETPLPAPWDKVDVFRALIVLRCIRPDKVVPGVLNYVREKLGRKFVEPPPFDLARTYQDSSCTTPLLFILSPGADPTMALLKFATDKGFGGARFQSISLGQGQGPIAAKMIAQGKQDGSWVLLQNCHLAVSWMPALEKICEELTIENTNATFRLWLTSYPSPKFPVTVLQNGVKMTNEPPTGLRQNLLQSYLNDPISDPEFFEGCPGKQDTFEKLLYGLCFFHALVQERRKFGPLGWNIPYGFNESDLRISVRQLQMFVNEYDKVPYDAIQYMTGECNYGGRVTDERDRRCLMTILCDFLCPTIVIDSRYKFSPSGLYFAPNKMEYSEYLEFIKAHQISHIWKALPAIQNPEVFGMHENVDITRELSETRLLCDSILLTVGQSTSGAGGSSEAELDLIASDILEKIPPPFDIEEAYRRYPVKYEESMNTVLVQELERFNNLTRIIKTTLTDLKKAIKGLVIMSEALESLAAALTLNKLPSIWAGKSYPSLKPLGSYITDLLERLKFFQRWYEEDKPPTYWISGFFFTQAFLTGVLQNYARRNTIPIDLLTFDFGVLPTQNEATPPNEGAYVNGLFLDGCRWDYDAMELGEQQPKVLNEPMPIVWLKPLLREDLEKLQMKSNRYTCPVYKTSERRGVLSTTGHSTNFVLAMYLSTSVSPSHWVKRGAALLCQLDD</sequence>
<dbReference type="FunFam" id="3.40.50.300:FF:000362">
    <property type="entry name" value="Dynein, axonemal, heavy chain 6"/>
    <property type="match status" value="1"/>
</dbReference>
<dbReference type="InterPro" id="IPR035706">
    <property type="entry name" value="AAA_9"/>
</dbReference>
<dbReference type="Gene3D" id="3.40.50.300">
    <property type="entry name" value="P-loop containing nucleotide triphosphate hydrolases"/>
    <property type="match status" value="3"/>
</dbReference>
<evidence type="ECO:0000256" key="10">
    <source>
        <dbReference type="ARBA" id="ARBA00023175"/>
    </source>
</evidence>
<dbReference type="GO" id="GO:0030286">
    <property type="term" value="C:dynein complex"/>
    <property type="evidence" value="ECO:0007669"/>
    <property type="project" value="UniProtKB-KW"/>
</dbReference>